<keyword evidence="1" id="KW-0472">Membrane</keyword>
<sequence>MVGLLLAAIMLVYLATYDGVWESDNPFLVPDILMGALLLASSVLPSRWAPPAMIFAFGWTAGILAVTVFNNQLTRDEFSVLNLGMALAAAAMTTLLIRVLVAGRVPGQVGVPAG</sequence>
<organism evidence="2 3">
    <name type="scientific">Actinophytocola xanthii</name>
    <dbReference type="NCBI Taxonomy" id="1912961"/>
    <lineage>
        <taxon>Bacteria</taxon>
        <taxon>Bacillati</taxon>
        <taxon>Actinomycetota</taxon>
        <taxon>Actinomycetes</taxon>
        <taxon>Pseudonocardiales</taxon>
        <taxon>Pseudonocardiaceae</taxon>
    </lineage>
</organism>
<proteinExistence type="predicted"/>
<name>A0A1Q8BVI6_9PSEU</name>
<keyword evidence="1" id="KW-1133">Transmembrane helix</keyword>
<keyword evidence="1" id="KW-0812">Transmembrane</keyword>
<evidence type="ECO:0000313" key="3">
    <source>
        <dbReference type="Proteomes" id="UP000185596"/>
    </source>
</evidence>
<feature type="transmembrane region" description="Helical" evidence="1">
    <location>
        <begin position="51"/>
        <end position="69"/>
    </location>
</feature>
<protein>
    <submittedName>
        <fullName evidence="2">Uncharacterized protein</fullName>
    </submittedName>
</protein>
<gene>
    <name evidence="2" type="ORF">BU204_36600</name>
</gene>
<feature type="transmembrane region" description="Helical" evidence="1">
    <location>
        <begin position="81"/>
        <end position="101"/>
    </location>
</feature>
<evidence type="ECO:0000313" key="2">
    <source>
        <dbReference type="EMBL" id="OLF06095.1"/>
    </source>
</evidence>
<keyword evidence="3" id="KW-1185">Reference proteome</keyword>
<dbReference type="AlphaFoldDB" id="A0A1Q8BVI6"/>
<evidence type="ECO:0000256" key="1">
    <source>
        <dbReference type="SAM" id="Phobius"/>
    </source>
</evidence>
<dbReference type="Proteomes" id="UP000185596">
    <property type="component" value="Unassembled WGS sequence"/>
</dbReference>
<accession>A0A1Q8BVI6</accession>
<reference evidence="2 3" key="1">
    <citation type="submission" date="2016-12" db="EMBL/GenBank/DDBJ databases">
        <title>The draft genome sequence of Actinophytocola sp. 11-183.</title>
        <authorList>
            <person name="Wang W."/>
            <person name="Yuan L."/>
        </authorList>
    </citation>
    <scope>NUCLEOTIDE SEQUENCE [LARGE SCALE GENOMIC DNA]</scope>
    <source>
        <strain evidence="2 3">11-183</strain>
    </source>
</reference>
<comment type="caution">
    <text evidence="2">The sequence shown here is derived from an EMBL/GenBank/DDBJ whole genome shotgun (WGS) entry which is preliminary data.</text>
</comment>
<dbReference type="EMBL" id="MSIE01000127">
    <property type="protein sequence ID" value="OLF06095.1"/>
    <property type="molecule type" value="Genomic_DNA"/>
</dbReference>